<evidence type="ECO:0000256" key="1">
    <source>
        <dbReference type="SAM" id="Phobius"/>
    </source>
</evidence>
<evidence type="ECO:0000313" key="3">
    <source>
        <dbReference type="EMBL" id="GHA14000.1"/>
    </source>
</evidence>
<keyword evidence="1" id="KW-0472">Membrane</keyword>
<dbReference type="InterPro" id="IPR011047">
    <property type="entry name" value="Quinoprotein_ADH-like_sf"/>
</dbReference>
<dbReference type="Proteomes" id="UP000623010">
    <property type="component" value="Unassembled WGS sequence"/>
</dbReference>
<keyword evidence="1" id="KW-0812">Transmembrane</keyword>
<dbReference type="InterPro" id="IPR015943">
    <property type="entry name" value="WD40/YVTN_repeat-like_dom_sf"/>
</dbReference>
<gene>
    <name evidence="3" type="ORF">GCM10010389_61010</name>
</gene>
<reference evidence="3" key="2">
    <citation type="submission" date="2020-09" db="EMBL/GenBank/DDBJ databases">
        <authorList>
            <person name="Sun Q."/>
            <person name="Ohkuma M."/>
        </authorList>
    </citation>
    <scope>NUCLEOTIDE SEQUENCE</scope>
    <source>
        <strain evidence="3">JCM 5016</strain>
    </source>
</reference>
<dbReference type="PANTHER" id="PTHR34512:SF30">
    <property type="entry name" value="OUTER MEMBRANE PROTEIN ASSEMBLY FACTOR BAMB"/>
    <property type="match status" value="1"/>
</dbReference>
<keyword evidence="1" id="KW-1133">Transmembrane helix</keyword>
<reference evidence="3" key="1">
    <citation type="journal article" date="2014" name="Int. J. Syst. Evol. Microbiol.">
        <title>Complete genome sequence of Corynebacterium casei LMG S-19264T (=DSM 44701T), isolated from a smear-ripened cheese.</title>
        <authorList>
            <consortium name="US DOE Joint Genome Institute (JGI-PGF)"/>
            <person name="Walter F."/>
            <person name="Albersmeier A."/>
            <person name="Kalinowski J."/>
            <person name="Ruckert C."/>
        </authorList>
    </citation>
    <scope>NUCLEOTIDE SEQUENCE</scope>
    <source>
        <strain evidence="3">JCM 5016</strain>
    </source>
</reference>
<dbReference type="AlphaFoldDB" id="A0A918RYV3"/>
<feature type="domain" description="Pyrrolo-quinoline quinone repeat" evidence="2">
    <location>
        <begin position="176"/>
        <end position="415"/>
    </location>
</feature>
<dbReference type="EMBL" id="BMWH01000037">
    <property type="protein sequence ID" value="GHA14000.1"/>
    <property type="molecule type" value="Genomic_DNA"/>
</dbReference>
<protein>
    <recommendedName>
        <fullName evidence="2">Pyrrolo-quinoline quinone repeat domain-containing protein</fullName>
    </recommendedName>
</protein>
<dbReference type="InterPro" id="IPR002372">
    <property type="entry name" value="PQQ_rpt_dom"/>
</dbReference>
<keyword evidence="4" id="KW-1185">Reference proteome</keyword>
<dbReference type="RefSeq" id="WP_190060736.1">
    <property type="nucleotide sequence ID" value="NZ_BMWH01000037.1"/>
</dbReference>
<accession>A0A918RYV3</accession>
<dbReference type="Gene3D" id="2.40.10.480">
    <property type="match status" value="1"/>
</dbReference>
<dbReference type="Gene3D" id="2.130.10.10">
    <property type="entry name" value="YVTN repeat-like/Quinoprotein amine dehydrogenase"/>
    <property type="match status" value="1"/>
</dbReference>
<comment type="caution">
    <text evidence="3">The sequence shown here is derived from an EMBL/GenBank/DDBJ whole genome shotgun (WGS) entry which is preliminary data.</text>
</comment>
<feature type="transmembrane region" description="Helical" evidence="1">
    <location>
        <begin position="28"/>
        <end position="47"/>
    </location>
</feature>
<organism evidence="3 4">
    <name type="scientific">Streptomyces echinoruber</name>
    <dbReference type="NCBI Taxonomy" id="68898"/>
    <lineage>
        <taxon>Bacteria</taxon>
        <taxon>Bacillati</taxon>
        <taxon>Actinomycetota</taxon>
        <taxon>Actinomycetes</taxon>
        <taxon>Kitasatosporales</taxon>
        <taxon>Streptomycetaceae</taxon>
        <taxon>Streptomyces</taxon>
    </lineage>
</organism>
<evidence type="ECO:0000313" key="4">
    <source>
        <dbReference type="Proteomes" id="UP000623010"/>
    </source>
</evidence>
<sequence length="497" mass="54521">MSFGPPPSPYTQSALTAEQNRRRRRNRLLGGLALFGILTLGVSGWFVSSAGDDSAPAGKTAIRQDPYAIRETVEKPPTSPEGQRMIDHVVKDLPKGTNKSRYAPGTWATDKILARGVADRIEGYKIKPEYDEKAWTLKLDGHLCATSRHVTANGRTAVVVQPAKPENSTTKGVCDEVVFFDLNTGKKLWQHKMPAADFAYVTNTNLTLTDGVVAIAWGHGSVAYDMRRGKQLWNSTTTATCQDQGYAGGRALLALVACKQGENTLYKVQKLDPRTGKPQWTYKVPKGIQAVYLPSSDPPVLAIAAGDTLVTDLITLDAQGRHLATISLDDYDPKCGDRYSDMSFFGVTENCDGVVVGRSQVYVVSKESIEPNQASDWITAFDLRTGRTAGKFEGRDIQTVYPLRMSGDELLIYRQGLYPYALAALVSWNPHTGKQTPLLFFDLPDDEDTKLGDPEQTDIIVEKGRIFFGRRELARNIAHPDDAVHSAIGFGSVGLKH</sequence>
<name>A0A918RYV3_9ACTN</name>
<proteinExistence type="predicted"/>
<dbReference type="Pfam" id="PF13360">
    <property type="entry name" value="PQQ_2"/>
    <property type="match status" value="1"/>
</dbReference>
<dbReference type="PANTHER" id="PTHR34512">
    <property type="entry name" value="CELL SURFACE PROTEIN"/>
    <property type="match status" value="1"/>
</dbReference>
<evidence type="ECO:0000259" key="2">
    <source>
        <dbReference type="Pfam" id="PF13360"/>
    </source>
</evidence>
<dbReference type="SUPFAM" id="SSF50998">
    <property type="entry name" value="Quinoprotein alcohol dehydrogenase-like"/>
    <property type="match status" value="1"/>
</dbReference>